<dbReference type="InterPro" id="IPR001128">
    <property type="entry name" value="Cyt_P450"/>
</dbReference>
<dbReference type="GeneID" id="26258115"/>
<organism evidence="13 14">
    <name type="scientific">Bipolaris victoriae (strain FI3)</name>
    <name type="common">Victoria blight of oats agent</name>
    <name type="synonym">Cochliobolus victoriae</name>
    <dbReference type="NCBI Taxonomy" id="930091"/>
    <lineage>
        <taxon>Eukaryota</taxon>
        <taxon>Fungi</taxon>
        <taxon>Dikarya</taxon>
        <taxon>Ascomycota</taxon>
        <taxon>Pezizomycotina</taxon>
        <taxon>Dothideomycetes</taxon>
        <taxon>Pleosporomycetidae</taxon>
        <taxon>Pleosporales</taxon>
        <taxon>Pleosporineae</taxon>
        <taxon>Pleosporaceae</taxon>
        <taxon>Bipolaris</taxon>
    </lineage>
</organism>
<dbReference type="GO" id="GO:0005506">
    <property type="term" value="F:iron ion binding"/>
    <property type="evidence" value="ECO:0007669"/>
    <property type="project" value="InterPro"/>
</dbReference>
<evidence type="ECO:0000256" key="11">
    <source>
        <dbReference type="ARBA" id="ARBA00023136"/>
    </source>
</evidence>
<evidence type="ECO:0000256" key="5">
    <source>
        <dbReference type="ARBA" id="ARBA00022692"/>
    </source>
</evidence>
<comment type="subcellular location">
    <subcellularLocation>
        <location evidence="2">Membrane</location>
    </subcellularLocation>
</comment>
<evidence type="ECO:0000256" key="10">
    <source>
        <dbReference type="ARBA" id="ARBA00023033"/>
    </source>
</evidence>
<sequence length="509" mass="56792">MIGQVESGMGSLASLLSAAAKASTAVIVIRTPLIVGLYILAVGIYNAYLHKLASFPGPFLARSSLLWRIYHSQTGRFHLAIEAQHRKYGPVVRVSPNELSFASVESWKAIYGHRVGAAPTPTKSEFYDVLGAGFKSLCIASERDPHKHSQMRKMLSAAFSTRVLMEQEDIITKAVDEFITRLGTDGVQAKGLNMTKWYEMVAFDTVGEMAFGESFHSVDAGKPHSWSEILVSHLYFITLIDNLRRLPFVAGLAKLLFPSTLAVQNQNSQYSREKIEQRLAKKPSRNDFLSTVVKGYEQGTVGKEEMTAHASTLTIAGAETTATFLAATTYYLLRNPACLARVQEEVRGRFSSYDEINATAAKQLTYLQALISEGLRMYAPGSQGFPRVSPGMNVGDVYVPAGAEVFTHAWTLTHSEQNFTNSNKFKPERWMDPNSTDTKAASQPFAMGPRGCLGQNFAHMESNLILSKMLWKYDLDIVNKNLDWDHESRLHVMWWKPALMVRFEDRRPT</sequence>
<evidence type="ECO:0000256" key="8">
    <source>
        <dbReference type="ARBA" id="ARBA00023002"/>
    </source>
</evidence>
<keyword evidence="11" id="KW-0472">Membrane</keyword>
<dbReference type="OrthoDB" id="1470350at2759"/>
<evidence type="ECO:0000256" key="1">
    <source>
        <dbReference type="ARBA" id="ARBA00001971"/>
    </source>
</evidence>
<protein>
    <recommendedName>
        <fullName evidence="15">Cytochrome P450 monooxygenase</fullName>
    </recommendedName>
</protein>
<dbReference type="CDD" id="cd11058">
    <property type="entry name" value="CYP60B-like"/>
    <property type="match status" value="1"/>
</dbReference>
<evidence type="ECO:0008006" key="15">
    <source>
        <dbReference type="Google" id="ProtNLM"/>
    </source>
</evidence>
<dbReference type="SUPFAM" id="SSF48264">
    <property type="entry name" value="Cytochrome P450"/>
    <property type="match status" value="1"/>
</dbReference>
<gene>
    <name evidence="13" type="ORF">COCVIDRAFT_84449</name>
</gene>
<evidence type="ECO:0000256" key="7">
    <source>
        <dbReference type="ARBA" id="ARBA00022989"/>
    </source>
</evidence>
<evidence type="ECO:0000256" key="6">
    <source>
        <dbReference type="ARBA" id="ARBA00022723"/>
    </source>
</evidence>
<dbReference type="EMBL" id="KI968692">
    <property type="protein sequence ID" value="EUN32649.1"/>
    <property type="molecule type" value="Genomic_DNA"/>
</dbReference>
<dbReference type="HOGENOM" id="CLU_001570_14_11_1"/>
<keyword evidence="8" id="KW-0560">Oxidoreductase</keyword>
<keyword evidence="14" id="KW-1185">Reference proteome</keyword>
<evidence type="ECO:0000256" key="2">
    <source>
        <dbReference type="ARBA" id="ARBA00004370"/>
    </source>
</evidence>
<reference evidence="13 14" key="1">
    <citation type="journal article" date="2013" name="PLoS Genet.">
        <title>Comparative genome structure, secondary metabolite, and effector coding capacity across Cochliobolus pathogens.</title>
        <authorList>
            <person name="Condon B.J."/>
            <person name="Leng Y."/>
            <person name="Wu D."/>
            <person name="Bushley K.E."/>
            <person name="Ohm R.A."/>
            <person name="Otillar R."/>
            <person name="Martin J."/>
            <person name="Schackwitz W."/>
            <person name="Grimwood J."/>
            <person name="MohdZainudin N."/>
            <person name="Xue C."/>
            <person name="Wang R."/>
            <person name="Manning V.A."/>
            <person name="Dhillon B."/>
            <person name="Tu Z.J."/>
            <person name="Steffenson B.J."/>
            <person name="Salamov A."/>
            <person name="Sun H."/>
            <person name="Lowry S."/>
            <person name="LaButti K."/>
            <person name="Han J."/>
            <person name="Copeland A."/>
            <person name="Lindquist E."/>
            <person name="Barry K."/>
            <person name="Schmutz J."/>
            <person name="Baker S.E."/>
            <person name="Ciuffetti L.M."/>
            <person name="Grigoriev I.V."/>
            <person name="Zhong S."/>
            <person name="Turgeon B.G."/>
        </authorList>
    </citation>
    <scope>NUCLEOTIDE SEQUENCE [LARGE SCALE GENOMIC DNA]</scope>
    <source>
        <strain evidence="13 14">FI3</strain>
    </source>
</reference>
<proteinExistence type="inferred from homology"/>
<accession>W7F0D0</accession>
<evidence type="ECO:0000313" key="13">
    <source>
        <dbReference type="EMBL" id="EUN32649.1"/>
    </source>
</evidence>
<dbReference type="PANTHER" id="PTHR24305:SF210">
    <property type="entry name" value="CYTOCHROME P450 MONOOXYGENASE ASQL-RELATED"/>
    <property type="match status" value="1"/>
</dbReference>
<dbReference type="GO" id="GO:0020037">
    <property type="term" value="F:heme binding"/>
    <property type="evidence" value="ECO:0007669"/>
    <property type="project" value="InterPro"/>
</dbReference>
<dbReference type="PRINTS" id="PR00463">
    <property type="entry name" value="EP450I"/>
</dbReference>
<keyword evidence="5" id="KW-0812">Transmembrane</keyword>
<dbReference type="FunFam" id="1.10.630.10:FF:000158">
    <property type="entry name" value="Cytochrome P450, putative (Eurofung)"/>
    <property type="match status" value="1"/>
</dbReference>
<dbReference type="RefSeq" id="XP_014562287.1">
    <property type="nucleotide sequence ID" value="XM_014706801.1"/>
</dbReference>
<dbReference type="InterPro" id="IPR002401">
    <property type="entry name" value="Cyt_P450_E_grp-I"/>
</dbReference>
<keyword evidence="6 12" id="KW-0479">Metal-binding</keyword>
<evidence type="ECO:0000256" key="4">
    <source>
        <dbReference type="ARBA" id="ARBA00022617"/>
    </source>
</evidence>
<dbReference type="InterPro" id="IPR036396">
    <property type="entry name" value="Cyt_P450_sf"/>
</dbReference>
<dbReference type="GO" id="GO:0004497">
    <property type="term" value="F:monooxygenase activity"/>
    <property type="evidence" value="ECO:0007669"/>
    <property type="project" value="UniProtKB-KW"/>
</dbReference>
<evidence type="ECO:0000256" key="3">
    <source>
        <dbReference type="ARBA" id="ARBA00010617"/>
    </source>
</evidence>
<dbReference type="GO" id="GO:0016705">
    <property type="term" value="F:oxidoreductase activity, acting on paired donors, with incorporation or reduction of molecular oxygen"/>
    <property type="evidence" value="ECO:0007669"/>
    <property type="project" value="InterPro"/>
</dbReference>
<comment type="similarity">
    <text evidence="3">Belongs to the cytochrome P450 family.</text>
</comment>
<feature type="binding site" description="axial binding residue" evidence="12">
    <location>
        <position position="452"/>
    </location>
    <ligand>
        <name>heme</name>
        <dbReference type="ChEBI" id="CHEBI:30413"/>
    </ligand>
    <ligandPart>
        <name>Fe</name>
        <dbReference type="ChEBI" id="CHEBI:18248"/>
    </ligandPart>
</feature>
<comment type="cofactor">
    <cofactor evidence="1 12">
        <name>heme</name>
        <dbReference type="ChEBI" id="CHEBI:30413"/>
    </cofactor>
</comment>
<keyword evidence="9 12" id="KW-0408">Iron</keyword>
<name>W7F0D0_BIPV3</name>
<keyword evidence="7" id="KW-1133">Transmembrane helix</keyword>
<dbReference type="PRINTS" id="PR00385">
    <property type="entry name" value="P450"/>
</dbReference>
<dbReference type="Gene3D" id="1.10.630.10">
    <property type="entry name" value="Cytochrome P450"/>
    <property type="match status" value="1"/>
</dbReference>
<evidence type="ECO:0000256" key="9">
    <source>
        <dbReference type="ARBA" id="ARBA00023004"/>
    </source>
</evidence>
<dbReference type="AlphaFoldDB" id="W7F0D0"/>
<keyword evidence="10" id="KW-0503">Monooxygenase</keyword>
<evidence type="ECO:0000313" key="14">
    <source>
        <dbReference type="Proteomes" id="UP000054337"/>
    </source>
</evidence>
<dbReference type="InterPro" id="IPR050121">
    <property type="entry name" value="Cytochrome_P450_monoxygenase"/>
</dbReference>
<dbReference type="Proteomes" id="UP000054337">
    <property type="component" value="Unassembled WGS sequence"/>
</dbReference>
<evidence type="ECO:0000256" key="12">
    <source>
        <dbReference type="PIRSR" id="PIRSR602401-1"/>
    </source>
</evidence>
<dbReference type="Pfam" id="PF00067">
    <property type="entry name" value="p450"/>
    <property type="match status" value="1"/>
</dbReference>
<dbReference type="PANTHER" id="PTHR24305">
    <property type="entry name" value="CYTOCHROME P450"/>
    <property type="match status" value="1"/>
</dbReference>
<keyword evidence="4 12" id="KW-0349">Heme</keyword>
<dbReference type="GO" id="GO:0016020">
    <property type="term" value="C:membrane"/>
    <property type="evidence" value="ECO:0007669"/>
    <property type="project" value="UniProtKB-SubCell"/>
</dbReference>